<gene>
    <name evidence="2" type="ORF">DW783_15845</name>
</gene>
<dbReference type="Proteomes" id="UP000283429">
    <property type="component" value="Unassembled WGS sequence"/>
</dbReference>
<dbReference type="Gene3D" id="2.60.120.260">
    <property type="entry name" value="Galactose-binding domain-like"/>
    <property type="match status" value="1"/>
</dbReference>
<dbReference type="PANTHER" id="PTHR32018">
    <property type="entry name" value="RHAMNOGALACTURONATE LYASE FAMILY PROTEIN"/>
    <property type="match status" value="1"/>
</dbReference>
<dbReference type="PANTHER" id="PTHR32018:SF1">
    <property type="entry name" value="RHAMNOGALACTURONAN ENDOLYASE"/>
    <property type="match status" value="1"/>
</dbReference>
<dbReference type="Pfam" id="PF14683">
    <property type="entry name" value="CBM-like"/>
    <property type="match status" value="1"/>
</dbReference>
<evidence type="ECO:0000313" key="2">
    <source>
        <dbReference type="EMBL" id="RHD77457.1"/>
    </source>
</evidence>
<evidence type="ECO:0000313" key="3">
    <source>
        <dbReference type="Proteomes" id="UP000283429"/>
    </source>
</evidence>
<feature type="domain" description="Rhamnogalacturonan lyase" evidence="1">
    <location>
        <begin position="13"/>
        <end position="139"/>
    </location>
</feature>
<dbReference type="SUPFAM" id="SSF49785">
    <property type="entry name" value="Galactose-binding domain-like"/>
    <property type="match status" value="1"/>
</dbReference>
<organism evidence="2 3">
    <name type="scientific">Phocaeicola vulgatus</name>
    <name type="common">Bacteroides vulgatus</name>
    <dbReference type="NCBI Taxonomy" id="821"/>
    <lineage>
        <taxon>Bacteria</taxon>
        <taxon>Pseudomonadati</taxon>
        <taxon>Bacteroidota</taxon>
        <taxon>Bacteroidia</taxon>
        <taxon>Bacteroidales</taxon>
        <taxon>Bacteroidaceae</taxon>
        <taxon>Phocaeicola</taxon>
    </lineage>
</organism>
<proteinExistence type="predicted"/>
<name>A0A414H2M0_PHOVU</name>
<dbReference type="InterPro" id="IPR051850">
    <property type="entry name" value="Polysacch_Lyase_4"/>
</dbReference>
<dbReference type="InterPro" id="IPR008979">
    <property type="entry name" value="Galactose-bd-like_sf"/>
</dbReference>
<comment type="caution">
    <text evidence="2">The sequence shown here is derived from an EMBL/GenBank/DDBJ whole genome shotgun (WGS) entry which is preliminary data.</text>
</comment>
<protein>
    <recommendedName>
        <fullName evidence="1">Rhamnogalacturonan lyase domain-containing protein</fullName>
    </recommendedName>
</protein>
<reference evidence="2 3" key="1">
    <citation type="submission" date="2018-08" db="EMBL/GenBank/DDBJ databases">
        <title>A genome reference for cultivated species of the human gut microbiota.</title>
        <authorList>
            <person name="Zou Y."/>
            <person name="Xue W."/>
            <person name="Luo G."/>
        </authorList>
    </citation>
    <scope>NUCLEOTIDE SEQUENCE [LARGE SCALE GENOMIC DNA]</scope>
    <source>
        <strain evidence="2 3">AM30-40</strain>
    </source>
</reference>
<evidence type="ECO:0000259" key="1">
    <source>
        <dbReference type="Pfam" id="PF14683"/>
    </source>
</evidence>
<dbReference type="AlphaFoldDB" id="A0A414H2M0"/>
<accession>A0A414H2M0</accession>
<dbReference type="InterPro" id="IPR029411">
    <property type="entry name" value="RG-lyase_III"/>
</dbReference>
<dbReference type="EMBL" id="QSJM01000052">
    <property type="protein sequence ID" value="RHD77457.1"/>
    <property type="molecule type" value="Genomic_DNA"/>
</dbReference>
<sequence>MRILLHLQVEFSFFQHVPHNENPEAKSKPFIGAYTQGRATPYTIVFSMERAVHGKVVLRCAICGTGTKELEIEVNGAKVGKIKDLSPDGVITRHGTQGIWYERNLCFDASLLRKGENKLIITVPAGSVNKGIMYDYIRLELVEN</sequence>